<dbReference type="EC" id="2.1.2.10" evidence="4"/>
<sequence>MTKTSQRFEFAAADAEPRKSALYDQHCRLVPQSRIVPFAGYVMPVRYSSIKDEHEAVREAAGVFDCTHMGVLEFAGPKAADFLDMVTVNNVQKLSSGRAQYSQVLDGTGNILDDIIIYCRREDLFMVVVNAVNNEKLKAWFGGIISGDIEVDHPDAPAIDPMPSMRDLRDPASGEDQRVDIALQGPKAADIIGEMMEDEAAGGQLAEMKPFRFIETSIAGNDVIVSTTGYTGSPGFEIYVHPETAGQVFELILEKGEKYGVKPCGLGARDSLRIQAGLPLYGHELSGKHAISPLEVGYSWAVKLDKPFFIGKDAMLENDKNRTMKVVRLSLPGQKGVRPVREDDGVLTEDGECIGWILSATKVGEEQIALAFVSRDAVKKEDPVGVYYLARSQGQKAKGKLDSVEPGQELEADITGTVEPRFARF</sequence>
<dbReference type="GO" id="GO:0005829">
    <property type="term" value="C:cytosol"/>
    <property type="evidence" value="ECO:0007669"/>
    <property type="project" value="TreeGrafter"/>
</dbReference>
<dbReference type="PANTHER" id="PTHR43757">
    <property type="entry name" value="AMINOMETHYLTRANSFERASE"/>
    <property type="match status" value="1"/>
</dbReference>
<dbReference type="SUPFAM" id="SSF103025">
    <property type="entry name" value="Folate-binding domain"/>
    <property type="match status" value="1"/>
</dbReference>
<dbReference type="AlphaFoldDB" id="A0A1U9NQU6"/>
<dbReference type="STRING" id="1936003.STSP2_03361"/>
<dbReference type="GO" id="GO:0032259">
    <property type="term" value="P:methylation"/>
    <property type="evidence" value="ECO:0007669"/>
    <property type="project" value="UniProtKB-KW"/>
</dbReference>
<feature type="binding site" evidence="2">
    <location>
        <position position="237"/>
    </location>
    <ligand>
        <name>substrate</name>
    </ligand>
</feature>
<evidence type="ECO:0000259" key="3">
    <source>
        <dbReference type="Pfam" id="PF01571"/>
    </source>
</evidence>
<dbReference type="Pfam" id="PF01571">
    <property type="entry name" value="GCV_T"/>
    <property type="match status" value="1"/>
</dbReference>
<dbReference type="EMBL" id="CP019791">
    <property type="protein sequence ID" value="AQT70157.1"/>
    <property type="molecule type" value="Genomic_DNA"/>
</dbReference>
<comment type="similarity">
    <text evidence="1">Belongs to the GcvT family.</text>
</comment>
<dbReference type="RefSeq" id="WP_146663767.1">
    <property type="nucleotide sequence ID" value="NZ_CP019791.1"/>
</dbReference>
<gene>
    <name evidence="4" type="primary">gcvT_1</name>
    <name evidence="4" type="ORF">STSP2_03361</name>
</gene>
<dbReference type="PANTHER" id="PTHR43757:SF2">
    <property type="entry name" value="AMINOMETHYLTRANSFERASE, MITOCHONDRIAL"/>
    <property type="match status" value="1"/>
</dbReference>
<dbReference type="GO" id="GO:0008168">
    <property type="term" value="F:methyltransferase activity"/>
    <property type="evidence" value="ECO:0007669"/>
    <property type="project" value="UniProtKB-KW"/>
</dbReference>
<dbReference type="KEGG" id="alus:STSP2_03361"/>
<accession>A0A1U9NQU6</accession>
<reference evidence="5" key="1">
    <citation type="submission" date="2017-02" db="EMBL/GenBank/DDBJ databases">
        <title>Comparative genomics and description of representatives of a novel lineage of planctomycetes thriving in anoxic sediments.</title>
        <authorList>
            <person name="Spring S."/>
            <person name="Bunk B."/>
            <person name="Sproer C."/>
        </authorList>
    </citation>
    <scope>NUCLEOTIDE SEQUENCE [LARGE SCALE GENOMIC DNA]</scope>
    <source>
        <strain evidence="5">ST-NAGAB-D1</strain>
    </source>
</reference>
<name>A0A1U9NQU6_9BACT</name>
<dbReference type="InterPro" id="IPR006222">
    <property type="entry name" value="GCVT_N"/>
</dbReference>
<evidence type="ECO:0000256" key="2">
    <source>
        <dbReference type="PIRSR" id="PIRSR006487-1"/>
    </source>
</evidence>
<evidence type="ECO:0000313" key="4">
    <source>
        <dbReference type="EMBL" id="AQT70157.1"/>
    </source>
</evidence>
<dbReference type="NCBIfam" id="TIGR00528">
    <property type="entry name" value="gcvT"/>
    <property type="match status" value="1"/>
</dbReference>
<organism evidence="4 5">
    <name type="scientific">Anaerohalosphaera lusitana</name>
    <dbReference type="NCBI Taxonomy" id="1936003"/>
    <lineage>
        <taxon>Bacteria</taxon>
        <taxon>Pseudomonadati</taxon>
        <taxon>Planctomycetota</taxon>
        <taxon>Phycisphaerae</taxon>
        <taxon>Sedimentisphaerales</taxon>
        <taxon>Anaerohalosphaeraceae</taxon>
        <taxon>Anaerohalosphaera</taxon>
    </lineage>
</organism>
<proteinExistence type="inferred from homology"/>
<protein>
    <submittedName>
        <fullName evidence="4">Aminomethyltransferase</fullName>
        <ecNumber evidence="4">2.1.2.10</ecNumber>
    </submittedName>
</protein>
<dbReference type="Gene3D" id="3.30.1360.120">
    <property type="entry name" value="Probable tRNA modification gtpase trme, domain 1"/>
    <property type="match status" value="1"/>
</dbReference>
<dbReference type="OrthoDB" id="9774591at2"/>
<feature type="domain" description="GCVT N-terminal" evidence="3">
    <location>
        <begin position="33"/>
        <end position="306"/>
    </location>
</feature>
<dbReference type="GO" id="GO:0005960">
    <property type="term" value="C:glycine cleavage complex"/>
    <property type="evidence" value="ECO:0007669"/>
    <property type="project" value="InterPro"/>
</dbReference>
<keyword evidence="5" id="KW-1185">Reference proteome</keyword>
<dbReference type="InterPro" id="IPR028896">
    <property type="entry name" value="GcvT/YgfZ/DmdA"/>
</dbReference>
<dbReference type="InterPro" id="IPR027266">
    <property type="entry name" value="TrmE/GcvT-like"/>
</dbReference>
<dbReference type="InterPro" id="IPR006223">
    <property type="entry name" value="GcvT"/>
</dbReference>
<evidence type="ECO:0000256" key="1">
    <source>
        <dbReference type="ARBA" id="ARBA00008609"/>
    </source>
</evidence>
<evidence type="ECO:0000313" key="5">
    <source>
        <dbReference type="Proteomes" id="UP000189674"/>
    </source>
</evidence>
<dbReference type="PIRSF" id="PIRSF006487">
    <property type="entry name" value="GcvT"/>
    <property type="match status" value="1"/>
</dbReference>
<dbReference type="GO" id="GO:0004047">
    <property type="term" value="F:aminomethyltransferase activity"/>
    <property type="evidence" value="ECO:0007669"/>
    <property type="project" value="UniProtKB-EC"/>
</dbReference>
<dbReference type="Proteomes" id="UP000189674">
    <property type="component" value="Chromosome"/>
</dbReference>
<keyword evidence="4" id="KW-0808">Transferase</keyword>
<keyword evidence="4" id="KW-0489">Methyltransferase</keyword>
<dbReference type="GO" id="GO:0006546">
    <property type="term" value="P:glycine catabolic process"/>
    <property type="evidence" value="ECO:0007669"/>
    <property type="project" value="InterPro"/>
</dbReference>